<dbReference type="STRING" id="653667.S9W109"/>
<dbReference type="OMA" id="WNDAIGM"/>
<dbReference type="CDD" id="cd19177">
    <property type="entry name" value="SET_SETD4"/>
    <property type="match status" value="1"/>
</dbReference>
<dbReference type="EMBL" id="KE546990">
    <property type="protein sequence ID" value="EPY52144.1"/>
    <property type="molecule type" value="Genomic_DNA"/>
</dbReference>
<dbReference type="GO" id="GO:0005840">
    <property type="term" value="C:ribosome"/>
    <property type="evidence" value="ECO:0007669"/>
    <property type="project" value="UniProtKB-KW"/>
</dbReference>
<evidence type="ECO:0000313" key="5">
    <source>
        <dbReference type="EMBL" id="EPY52144.1"/>
    </source>
</evidence>
<dbReference type="InterPro" id="IPR001214">
    <property type="entry name" value="SET_dom"/>
</dbReference>
<evidence type="ECO:0000256" key="3">
    <source>
        <dbReference type="ARBA" id="ARBA00022691"/>
    </source>
</evidence>
<keyword evidence="1 5" id="KW-0489">Methyltransferase</keyword>
<dbReference type="PROSITE" id="PS50280">
    <property type="entry name" value="SET"/>
    <property type="match status" value="1"/>
</dbReference>
<dbReference type="PANTHER" id="PTHR13271">
    <property type="entry name" value="UNCHARACTERIZED PUTATIVE METHYLTRANSFERASE"/>
    <property type="match status" value="1"/>
</dbReference>
<organism evidence="5 6">
    <name type="scientific">Schizosaccharomyces cryophilus (strain OY26 / ATCC MYA-4695 / CBS 11777 / NBRC 106824 / NRRL Y48691)</name>
    <name type="common">Fission yeast</name>
    <dbReference type="NCBI Taxonomy" id="653667"/>
    <lineage>
        <taxon>Eukaryota</taxon>
        <taxon>Fungi</taxon>
        <taxon>Dikarya</taxon>
        <taxon>Ascomycota</taxon>
        <taxon>Taphrinomycotina</taxon>
        <taxon>Schizosaccharomycetes</taxon>
        <taxon>Schizosaccharomycetales</taxon>
        <taxon>Schizosaccharomycetaceae</taxon>
        <taxon>Schizosaccharomyces</taxon>
    </lineage>
</organism>
<evidence type="ECO:0000256" key="1">
    <source>
        <dbReference type="ARBA" id="ARBA00022603"/>
    </source>
</evidence>
<dbReference type="HOGENOM" id="CLU_041939_3_2_1"/>
<dbReference type="AlphaFoldDB" id="S9W109"/>
<evidence type="ECO:0000313" key="6">
    <source>
        <dbReference type="Proteomes" id="UP000015464"/>
    </source>
</evidence>
<protein>
    <submittedName>
        <fullName evidence="5">Ribosomal protein lysine methyltransferase Set11</fullName>
    </submittedName>
</protein>
<accession>S9W109</accession>
<dbReference type="InterPro" id="IPR050600">
    <property type="entry name" value="SETD3_SETD6_MTase"/>
</dbReference>
<dbReference type="Proteomes" id="UP000015464">
    <property type="component" value="Unassembled WGS sequence"/>
</dbReference>
<dbReference type="Gene3D" id="3.90.1410.10">
    <property type="entry name" value="set domain protein methyltransferase, domain 1"/>
    <property type="match status" value="1"/>
</dbReference>
<keyword evidence="2" id="KW-0808">Transferase</keyword>
<reference evidence="5 6" key="1">
    <citation type="journal article" date="2011" name="Science">
        <title>Comparative functional genomics of the fission yeasts.</title>
        <authorList>
            <person name="Rhind N."/>
            <person name="Chen Z."/>
            <person name="Yassour M."/>
            <person name="Thompson D.A."/>
            <person name="Haas B.J."/>
            <person name="Habib N."/>
            <person name="Wapinski I."/>
            <person name="Roy S."/>
            <person name="Lin M.F."/>
            <person name="Heiman D.I."/>
            <person name="Young S.K."/>
            <person name="Furuya K."/>
            <person name="Guo Y."/>
            <person name="Pidoux A."/>
            <person name="Chen H.M."/>
            <person name="Robbertse B."/>
            <person name="Goldberg J.M."/>
            <person name="Aoki K."/>
            <person name="Bayne E.H."/>
            <person name="Berlin A.M."/>
            <person name="Desjardins C.A."/>
            <person name="Dobbs E."/>
            <person name="Dukaj L."/>
            <person name="Fan L."/>
            <person name="FitzGerald M.G."/>
            <person name="French C."/>
            <person name="Gujja S."/>
            <person name="Hansen K."/>
            <person name="Keifenheim D."/>
            <person name="Levin J.Z."/>
            <person name="Mosher R.A."/>
            <person name="Mueller C.A."/>
            <person name="Pfiffner J."/>
            <person name="Priest M."/>
            <person name="Russ C."/>
            <person name="Smialowska A."/>
            <person name="Swoboda P."/>
            <person name="Sykes S.M."/>
            <person name="Vaughn M."/>
            <person name="Vengrova S."/>
            <person name="Yoder R."/>
            <person name="Zeng Q."/>
            <person name="Allshire R."/>
            <person name="Baulcombe D."/>
            <person name="Birren B.W."/>
            <person name="Brown W."/>
            <person name="Ekwall K."/>
            <person name="Kellis M."/>
            <person name="Leatherwood J."/>
            <person name="Levin H."/>
            <person name="Margalit H."/>
            <person name="Martienssen R."/>
            <person name="Nieduszynski C.A."/>
            <person name="Spatafora J.W."/>
            <person name="Friedman N."/>
            <person name="Dalgaard J.Z."/>
            <person name="Baumann P."/>
            <person name="Niki H."/>
            <person name="Regev A."/>
            <person name="Nusbaum C."/>
        </authorList>
    </citation>
    <scope>NUCLEOTIDE SEQUENCE [LARGE SCALE GENOMIC DNA]</scope>
    <source>
        <strain evidence="6">OY26 / ATCC MYA-4695 / CBS 11777 / NBRC 106824 / NRRL Y48691</strain>
    </source>
</reference>
<dbReference type="GO" id="GO:0005730">
    <property type="term" value="C:nucleolus"/>
    <property type="evidence" value="ECO:0007669"/>
    <property type="project" value="EnsemblFungi"/>
</dbReference>
<dbReference type="GO" id="GO:0016279">
    <property type="term" value="F:protein-lysine N-methyltransferase activity"/>
    <property type="evidence" value="ECO:0007669"/>
    <property type="project" value="EnsemblFungi"/>
</dbReference>
<evidence type="ECO:0000256" key="2">
    <source>
        <dbReference type="ARBA" id="ARBA00022679"/>
    </source>
</evidence>
<keyword evidence="5" id="KW-0687">Ribonucleoprotein</keyword>
<name>S9W109_SCHCR</name>
<dbReference type="GeneID" id="25039114"/>
<dbReference type="OrthoDB" id="341421at2759"/>
<dbReference type="Pfam" id="PF00856">
    <property type="entry name" value="SET"/>
    <property type="match status" value="1"/>
</dbReference>
<evidence type="ECO:0000259" key="4">
    <source>
        <dbReference type="PROSITE" id="PS50280"/>
    </source>
</evidence>
<proteinExistence type="predicted"/>
<dbReference type="InterPro" id="IPR046341">
    <property type="entry name" value="SET_dom_sf"/>
</dbReference>
<dbReference type="RefSeq" id="XP_013023527.1">
    <property type="nucleotide sequence ID" value="XM_013168073.1"/>
</dbReference>
<feature type="domain" description="SET" evidence="4">
    <location>
        <begin position="23"/>
        <end position="224"/>
    </location>
</feature>
<dbReference type="eggNOG" id="KOG1337">
    <property type="taxonomic scope" value="Eukaryota"/>
</dbReference>
<sequence length="381" mass="44424">MDWNLNIQKEVSWAKEQGARVHPLLKFSVIPNAGSCITNASRIEAGETLLSLPNNVLINKTTCSWCPFAKHLTSFQLLSWILCKGKSTGMEKWPYYIEALPQDFSWHPVMFSINDPVWSDVPKDVQKLVLERKQSLLQDYQSISKFEKLDWAVFQWAWLCVNTRCLYYQIASSSSDEQLTLAPVFEYFNHSFDAQTDLQRSRTGISIIAKRAIEKDEQLYLCYGAHGNDQLFSEYGFCLGENPLNHFALDDEFTFTEKQEEFLKCHGYWKDYTFSMDGPSFRTLIALRVLLVSKSTDLFDSNYDATRKLLQYMNGLSDGSRESPMVQALWDRHLTVLLQIVRKQVAKMDELRNKDYTQRCILQLWKDRQMCIEYLLNRPIE</sequence>
<dbReference type="PANTHER" id="PTHR13271:SF47">
    <property type="entry name" value="ACTIN-HISTIDINE N-METHYLTRANSFERASE"/>
    <property type="match status" value="1"/>
</dbReference>
<keyword evidence="3" id="KW-0949">S-adenosyl-L-methionine</keyword>
<gene>
    <name evidence="5" type="ORF">SPOG_04801</name>
</gene>
<keyword evidence="6" id="KW-1185">Reference proteome</keyword>
<keyword evidence="5" id="KW-0689">Ribosomal protein</keyword>
<dbReference type="InterPro" id="IPR044429">
    <property type="entry name" value="SETD4_SET"/>
</dbReference>
<dbReference type="SUPFAM" id="SSF82199">
    <property type="entry name" value="SET domain"/>
    <property type="match status" value="1"/>
</dbReference>
<dbReference type="GO" id="GO:0032259">
    <property type="term" value="P:methylation"/>
    <property type="evidence" value="ECO:0007669"/>
    <property type="project" value="UniProtKB-KW"/>
</dbReference>